<gene>
    <name evidence="1" type="ORF">EYF80_000032</name>
</gene>
<protein>
    <submittedName>
        <fullName evidence="1">Uncharacterized protein</fullName>
    </submittedName>
</protein>
<sequence>MAEGGVDGKRLKRLTCSSEFVLFTSRMARPLWSWQILFGAPTLGLKAQSAAICWTSLVPAANVLNNEDSNHELRALAEAAPDCTH</sequence>
<evidence type="ECO:0000313" key="2">
    <source>
        <dbReference type="Proteomes" id="UP000314294"/>
    </source>
</evidence>
<comment type="caution">
    <text evidence="1">The sequence shown here is derived from an EMBL/GenBank/DDBJ whole genome shotgun (WGS) entry which is preliminary data.</text>
</comment>
<dbReference type="Proteomes" id="UP000314294">
    <property type="component" value="Unassembled WGS sequence"/>
</dbReference>
<accession>A0A4Z2JGL4</accession>
<dbReference type="EMBL" id="SRLO01000001">
    <property type="protein sequence ID" value="TNN89429.1"/>
    <property type="molecule type" value="Genomic_DNA"/>
</dbReference>
<reference evidence="1 2" key="1">
    <citation type="submission" date="2019-03" db="EMBL/GenBank/DDBJ databases">
        <title>First draft genome of Liparis tanakae, snailfish: a comprehensive survey of snailfish specific genes.</title>
        <authorList>
            <person name="Kim W."/>
            <person name="Song I."/>
            <person name="Jeong J.-H."/>
            <person name="Kim D."/>
            <person name="Kim S."/>
            <person name="Ryu S."/>
            <person name="Song J.Y."/>
            <person name="Lee S.K."/>
        </authorList>
    </citation>
    <scope>NUCLEOTIDE SEQUENCE [LARGE SCALE GENOMIC DNA]</scope>
    <source>
        <tissue evidence="1">Muscle</tissue>
    </source>
</reference>
<keyword evidence="2" id="KW-1185">Reference proteome</keyword>
<organism evidence="1 2">
    <name type="scientific">Liparis tanakae</name>
    <name type="common">Tanaka's snailfish</name>
    <dbReference type="NCBI Taxonomy" id="230148"/>
    <lineage>
        <taxon>Eukaryota</taxon>
        <taxon>Metazoa</taxon>
        <taxon>Chordata</taxon>
        <taxon>Craniata</taxon>
        <taxon>Vertebrata</taxon>
        <taxon>Euteleostomi</taxon>
        <taxon>Actinopterygii</taxon>
        <taxon>Neopterygii</taxon>
        <taxon>Teleostei</taxon>
        <taxon>Neoteleostei</taxon>
        <taxon>Acanthomorphata</taxon>
        <taxon>Eupercaria</taxon>
        <taxon>Perciformes</taxon>
        <taxon>Cottioidei</taxon>
        <taxon>Cottales</taxon>
        <taxon>Liparidae</taxon>
        <taxon>Liparis</taxon>
    </lineage>
</organism>
<evidence type="ECO:0000313" key="1">
    <source>
        <dbReference type="EMBL" id="TNN89429.1"/>
    </source>
</evidence>
<name>A0A4Z2JGL4_9TELE</name>
<dbReference type="AlphaFoldDB" id="A0A4Z2JGL4"/>
<proteinExistence type="predicted"/>